<gene>
    <name evidence="2" type="ORF">SAMN05421812_120123</name>
</gene>
<evidence type="ECO:0000256" key="1">
    <source>
        <dbReference type="SAM" id="Phobius"/>
    </source>
</evidence>
<accession>A0A239PEW9</accession>
<keyword evidence="3" id="KW-1185">Reference proteome</keyword>
<dbReference type="Proteomes" id="UP000198362">
    <property type="component" value="Unassembled WGS sequence"/>
</dbReference>
<keyword evidence="1" id="KW-0472">Membrane</keyword>
<reference evidence="2 3" key="1">
    <citation type="submission" date="2017-06" db="EMBL/GenBank/DDBJ databases">
        <authorList>
            <person name="Kim H.J."/>
            <person name="Triplett B.A."/>
        </authorList>
    </citation>
    <scope>NUCLEOTIDE SEQUENCE [LARGE SCALE GENOMIC DNA]</scope>
    <source>
        <strain evidence="2 3">CGMCC 4.5593</strain>
    </source>
</reference>
<feature type="transmembrane region" description="Helical" evidence="1">
    <location>
        <begin position="60"/>
        <end position="81"/>
    </location>
</feature>
<feature type="transmembrane region" description="Helical" evidence="1">
    <location>
        <begin position="90"/>
        <end position="107"/>
    </location>
</feature>
<evidence type="ECO:0000313" key="2">
    <source>
        <dbReference type="EMBL" id="SNT65198.1"/>
    </source>
</evidence>
<feature type="transmembrane region" description="Helical" evidence="1">
    <location>
        <begin position="34"/>
        <end position="54"/>
    </location>
</feature>
<name>A0A239PEW9_9ACTN</name>
<dbReference type="RefSeq" id="WP_144022904.1">
    <property type="nucleotide sequence ID" value="NZ_FZPH01000020.1"/>
</dbReference>
<protein>
    <submittedName>
        <fullName evidence="2">Uncharacterized protein</fullName>
    </submittedName>
</protein>
<keyword evidence="1" id="KW-0812">Transmembrane</keyword>
<dbReference type="EMBL" id="FZPH01000020">
    <property type="protein sequence ID" value="SNT65198.1"/>
    <property type="molecule type" value="Genomic_DNA"/>
</dbReference>
<sequence>MLTPHRTREHWHIPTPFSAADGGPISLRLARPNLNWLFFVVGGINVAEAALTAVHMEHHTAVRIAAHSVSVALAVLLAWCVDRSAARERLARAGMVISALPAVYLPASEGPLLLPTIFIGAAVVVTVAGEVGYRVSRKCRCGERS</sequence>
<organism evidence="2 3">
    <name type="scientific">Asanoa hainanensis</name>
    <dbReference type="NCBI Taxonomy" id="560556"/>
    <lineage>
        <taxon>Bacteria</taxon>
        <taxon>Bacillati</taxon>
        <taxon>Actinomycetota</taxon>
        <taxon>Actinomycetes</taxon>
        <taxon>Micromonosporales</taxon>
        <taxon>Micromonosporaceae</taxon>
        <taxon>Asanoa</taxon>
    </lineage>
</organism>
<dbReference type="AlphaFoldDB" id="A0A239PEW9"/>
<keyword evidence="1" id="KW-1133">Transmembrane helix</keyword>
<evidence type="ECO:0000313" key="3">
    <source>
        <dbReference type="Proteomes" id="UP000198362"/>
    </source>
</evidence>
<proteinExistence type="predicted"/>
<feature type="transmembrane region" description="Helical" evidence="1">
    <location>
        <begin position="113"/>
        <end position="135"/>
    </location>
</feature>